<keyword evidence="1" id="KW-1133">Transmembrane helix</keyword>
<dbReference type="AlphaFoldDB" id="A0AAW1PI59"/>
<keyword evidence="1" id="KW-0472">Membrane</keyword>
<proteinExistence type="predicted"/>
<dbReference type="EMBL" id="JALJOQ010000026">
    <property type="protein sequence ID" value="KAK9808156.1"/>
    <property type="molecule type" value="Genomic_DNA"/>
</dbReference>
<evidence type="ECO:0000313" key="3">
    <source>
        <dbReference type="Proteomes" id="UP001465755"/>
    </source>
</evidence>
<feature type="transmembrane region" description="Helical" evidence="1">
    <location>
        <begin position="12"/>
        <end position="35"/>
    </location>
</feature>
<feature type="transmembrane region" description="Helical" evidence="1">
    <location>
        <begin position="145"/>
        <end position="171"/>
    </location>
</feature>
<organism evidence="2 3">
    <name type="scientific">Symbiochloris irregularis</name>
    <dbReference type="NCBI Taxonomy" id="706552"/>
    <lineage>
        <taxon>Eukaryota</taxon>
        <taxon>Viridiplantae</taxon>
        <taxon>Chlorophyta</taxon>
        <taxon>core chlorophytes</taxon>
        <taxon>Trebouxiophyceae</taxon>
        <taxon>Trebouxiales</taxon>
        <taxon>Trebouxiaceae</taxon>
        <taxon>Symbiochloris</taxon>
    </lineage>
</organism>
<name>A0AAW1PI59_9CHLO</name>
<dbReference type="Proteomes" id="UP001465755">
    <property type="component" value="Unassembled WGS sequence"/>
</dbReference>
<comment type="caution">
    <text evidence="2">The sequence shown here is derived from an EMBL/GenBank/DDBJ whole genome shotgun (WGS) entry which is preliminary data.</text>
</comment>
<feature type="transmembrane region" description="Helical" evidence="1">
    <location>
        <begin position="101"/>
        <end position="125"/>
    </location>
</feature>
<keyword evidence="1" id="KW-0812">Transmembrane</keyword>
<gene>
    <name evidence="2" type="ORF">WJX73_002926</name>
</gene>
<evidence type="ECO:0000313" key="2">
    <source>
        <dbReference type="EMBL" id="KAK9808156.1"/>
    </source>
</evidence>
<sequence length="191" mass="21519">MAEKSAKLYGAFAWTAFAFNTLFSTLFAVLAWFTFTEFKRVSKDPVLVAAADVRPKDWVALFRGAAVSAFFSVLLVILFVIQALYYMLFSRKSLAHPRSKFGRGFLMAGSFMSALHIANIAQQFYSFEPAMDSWVSEFHVSFNTMLLTSTWVFGYISAATFLVFAVMLALWHDTQAEDVEHQILTTARNVA</sequence>
<protein>
    <submittedName>
        <fullName evidence="2">Uncharacterized protein</fullName>
    </submittedName>
</protein>
<accession>A0AAW1PI59</accession>
<feature type="transmembrane region" description="Helical" evidence="1">
    <location>
        <begin position="65"/>
        <end position="89"/>
    </location>
</feature>
<evidence type="ECO:0000256" key="1">
    <source>
        <dbReference type="SAM" id="Phobius"/>
    </source>
</evidence>
<reference evidence="2 3" key="1">
    <citation type="journal article" date="2024" name="Nat. Commun.">
        <title>Phylogenomics reveals the evolutionary origins of lichenization in chlorophyte algae.</title>
        <authorList>
            <person name="Puginier C."/>
            <person name="Libourel C."/>
            <person name="Otte J."/>
            <person name="Skaloud P."/>
            <person name="Haon M."/>
            <person name="Grisel S."/>
            <person name="Petersen M."/>
            <person name="Berrin J.G."/>
            <person name="Delaux P.M."/>
            <person name="Dal Grande F."/>
            <person name="Keller J."/>
        </authorList>
    </citation>
    <scope>NUCLEOTIDE SEQUENCE [LARGE SCALE GENOMIC DNA]</scope>
    <source>
        <strain evidence="2 3">SAG 2036</strain>
    </source>
</reference>
<keyword evidence="3" id="KW-1185">Reference proteome</keyword>